<evidence type="ECO:0000313" key="1">
    <source>
        <dbReference type="EMBL" id="MDH1055290.1"/>
    </source>
</evidence>
<comment type="caution">
    <text evidence="1">The sequence shown here is derived from an EMBL/GenBank/DDBJ whole genome shotgun (WGS) entry which is preliminary data.</text>
</comment>
<dbReference type="Proteomes" id="UP001158730">
    <property type="component" value="Unassembled WGS sequence"/>
</dbReference>
<sequence length="238" mass="26307">MNIPARNPSVPAINPTELSVINGQVTTTSLHVADHFGKLHKNVLKRIESLDCSPEFSRLNFEPAEYIDTQGKSRLYYRMTRDGFTFLCMGFTGKQAAAWKEAYINAFNQMEQQLHAAVPAVSDERRYGESDLHDAALDLIHACPALLLRNLRLMVSWGADGQAQASVVPPDALVVAPRRVASVLSDPFTVGDELLPEILEAASRRLAERARRIARVEELALKDAAERLAERSWLGAGS</sequence>
<dbReference type="InterPro" id="IPR014054">
    <property type="entry name" value="Phage_regulatory_Rha"/>
</dbReference>
<reference evidence="1" key="1">
    <citation type="submission" date="2022-09" db="EMBL/GenBank/DDBJ databases">
        <title>Intensive care unit water sources are persistently colonized with multi-drug resistant bacteria and are the site of extensive horizontal gene transfer of antibiotic resistance genes.</title>
        <authorList>
            <person name="Diorio-Toth L."/>
        </authorList>
    </citation>
    <scope>NUCLEOTIDE SEQUENCE</scope>
    <source>
        <strain evidence="1">GD03990</strain>
    </source>
</reference>
<evidence type="ECO:0000313" key="2">
    <source>
        <dbReference type="Proteomes" id="UP001158730"/>
    </source>
</evidence>
<accession>A0AA42SQT8</accession>
<organism evidence="1 2">
    <name type="scientific">Aquipseudomonas alcaligenes</name>
    <name type="common">Pseudomonas alcaligenes</name>
    <dbReference type="NCBI Taxonomy" id="43263"/>
    <lineage>
        <taxon>Bacteria</taxon>
        <taxon>Pseudomonadati</taxon>
        <taxon>Pseudomonadota</taxon>
        <taxon>Gammaproteobacteria</taxon>
        <taxon>Pseudomonadales</taxon>
        <taxon>Pseudomonadaceae</taxon>
        <taxon>Aquipseudomonas</taxon>
    </lineage>
</organism>
<dbReference type="NCBIfam" id="TIGR02681">
    <property type="entry name" value="phage_pRha"/>
    <property type="match status" value="1"/>
</dbReference>
<proteinExistence type="predicted"/>
<dbReference type="Pfam" id="PF09669">
    <property type="entry name" value="Phage_pRha"/>
    <property type="match status" value="1"/>
</dbReference>
<protein>
    <submittedName>
        <fullName evidence="1">Rha family transcriptional regulator</fullName>
    </submittedName>
</protein>
<dbReference type="EMBL" id="JAOBYN010000008">
    <property type="protein sequence ID" value="MDH1055290.1"/>
    <property type="molecule type" value="Genomic_DNA"/>
</dbReference>
<dbReference type="AlphaFoldDB" id="A0AA42SQT8"/>
<gene>
    <name evidence="1" type="ORF">N5C05_11020</name>
</gene>
<name>A0AA42SQT8_AQUAC</name>
<dbReference type="RefSeq" id="WP_280053945.1">
    <property type="nucleotide sequence ID" value="NZ_JAOBYN010000008.1"/>
</dbReference>